<dbReference type="PANTHER" id="PTHR33371">
    <property type="entry name" value="INTERMEMBRANE PHOSPHOLIPID TRANSPORT SYSTEM BINDING PROTEIN MLAD-RELATED"/>
    <property type="match status" value="1"/>
</dbReference>
<reference evidence="5" key="1">
    <citation type="journal article" date="2014" name="Int. J. Syst. Evol. Microbiol.">
        <title>Complete genome sequence of Corynebacterium casei LMG S-19264T (=DSM 44701T), isolated from a smear-ripened cheese.</title>
        <authorList>
            <consortium name="US DOE Joint Genome Institute (JGI-PGF)"/>
            <person name="Walter F."/>
            <person name="Albersmeier A."/>
            <person name="Kalinowski J."/>
            <person name="Ruckert C."/>
        </authorList>
    </citation>
    <scope>NUCLEOTIDE SEQUENCE</scope>
    <source>
        <strain evidence="5">VKM Ac-1069</strain>
    </source>
</reference>
<keyword evidence="6" id="KW-1185">Reference proteome</keyword>
<dbReference type="GO" id="GO:0005576">
    <property type="term" value="C:extracellular region"/>
    <property type="evidence" value="ECO:0007669"/>
    <property type="project" value="TreeGrafter"/>
</dbReference>
<dbReference type="InterPro" id="IPR052336">
    <property type="entry name" value="MlaD_Phospholipid_Transporter"/>
</dbReference>
<dbReference type="InterPro" id="IPR005693">
    <property type="entry name" value="Mce"/>
</dbReference>
<keyword evidence="2" id="KW-0812">Transmembrane</keyword>
<dbReference type="InterPro" id="IPR003399">
    <property type="entry name" value="Mce/MlaD"/>
</dbReference>
<name>A0A9W6L6P5_9PSEU</name>
<protein>
    <submittedName>
        <fullName evidence="5">ABC transporter substrate-binding protein</fullName>
    </submittedName>
</protein>
<reference evidence="5" key="2">
    <citation type="submission" date="2023-01" db="EMBL/GenBank/DDBJ databases">
        <authorList>
            <person name="Sun Q."/>
            <person name="Evtushenko L."/>
        </authorList>
    </citation>
    <scope>NUCLEOTIDE SEQUENCE</scope>
    <source>
        <strain evidence="5">VKM Ac-1069</strain>
    </source>
</reference>
<evidence type="ECO:0000259" key="4">
    <source>
        <dbReference type="Pfam" id="PF11887"/>
    </source>
</evidence>
<evidence type="ECO:0000259" key="3">
    <source>
        <dbReference type="Pfam" id="PF02470"/>
    </source>
</evidence>
<evidence type="ECO:0000313" key="6">
    <source>
        <dbReference type="Proteomes" id="UP001143463"/>
    </source>
</evidence>
<comment type="caution">
    <text evidence="5">The sequence shown here is derived from an EMBL/GenBank/DDBJ whole genome shotgun (WGS) entry which is preliminary data.</text>
</comment>
<dbReference type="Proteomes" id="UP001143463">
    <property type="component" value="Unassembled WGS sequence"/>
</dbReference>
<dbReference type="PANTHER" id="PTHR33371:SF17">
    <property type="entry name" value="MCE-FAMILY PROTEIN MCE1B"/>
    <property type="match status" value="1"/>
</dbReference>
<gene>
    <name evidence="5" type="ORF">GCM10017577_40930</name>
</gene>
<dbReference type="Pfam" id="PF11887">
    <property type="entry name" value="Mce4_CUP1"/>
    <property type="match status" value="1"/>
</dbReference>
<feature type="transmembrane region" description="Helical" evidence="2">
    <location>
        <begin position="12"/>
        <end position="32"/>
    </location>
</feature>
<evidence type="ECO:0000256" key="2">
    <source>
        <dbReference type="SAM" id="Phobius"/>
    </source>
</evidence>
<dbReference type="Pfam" id="PF02470">
    <property type="entry name" value="MlaD"/>
    <property type="match status" value="1"/>
</dbReference>
<dbReference type="RefSeq" id="WP_063739690.1">
    <property type="nucleotide sequence ID" value="NZ_BAAAUZ010000009.1"/>
</dbReference>
<keyword evidence="2" id="KW-0472">Membrane</keyword>
<keyword evidence="2" id="KW-1133">Transmembrane helix</keyword>
<feature type="compositionally biased region" description="Basic and acidic residues" evidence="1">
    <location>
        <begin position="356"/>
        <end position="372"/>
    </location>
</feature>
<feature type="domain" description="Mammalian cell entry C-terminal" evidence="4">
    <location>
        <begin position="123"/>
        <end position="339"/>
    </location>
</feature>
<dbReference type="InterPro" id="IPR024516">
    <property type="entry name" value="Mce_C"/>
</dbReference>
<sequence>MSSSNAQAIAAPLTKSIVFVVVTLMVLGLIGFELSGGGWFSATKEYSAVFRDTSGLRPGDSVRIAGVKVGKVSDVEVYDNTQGKVTFDVEADRTLPQGVLASARYLNLTGDRYLALSEGPGSTAPLEEGATLPVAQTTPALDLDVLLAGFNPLFEGLAPEKINSLTQDVISVFQGEGGTIESLLARAASLTNTLADRDQVIGQVVTNLNTVLGTLDRRAPELAQTIDQLQELTSGLNDDRGRIGQSFTDIDRLVTGTDELLGKLRGPLKGTVDQVDRVATLVNEGQEAVDTNLSLLPGAYLRVSRLGSRGATYNLFICSLRLKLTGPDGQPMYTPWVGPSDNVDRCKPGIEPLETPEQREAYDPVVEERRENPPGTGPGENPNPVDAPAPQPQAQEGER</sequence>
<evidence type="ECO:0000256" key="1">
    <source>
        <dbReference type="SAM" id="MobiDB-lite"/>
    </source>
</evidence>
<proteinExistence type="predicted"/>
<organism evidence="5 6">
    <name type="scientific">Pseudonocardia halophobica</name>
    <dbReference type="NCBI Taxonomy" id="29401"/>
    <lineage>
        <taxon>Bacteria</taxon>
        <taxon>Bacillati</taxon>
        <taxon>Actinomycetota</taxon>
        <taxon>Actinomycetes</taxon>
        <taxon>Pseudonocardiales</taxon>
        <taxon>Pseudonocardiaceae</taxon>
        <taxon>Pseudonocardia</taxon>
    </lineage>
</organism>
<dbReference type="AlphaFoldDB" id="A0A9W6L6P5"/>
<dbReference type="EMBL" id="BSFQ01000017">
    <property type="protein sequence ID" value="GLL12951.1"/>
    <property type="molecule type" value="Genomic_DNA"/>
</dbReference>
<feature type="domain" description="Mce/MlaD" evidence="3">
    <location>
        <begin position="43"/>
        <end position="119"/>
    </location>
</feature>
<evidence type="ECO:0000313" key="5">
    <source>
        <dbReference type="EMBL" id="GLL12951.1"/>
    </source>
</evidence>
<dbReference type="NCBIfam" id="TIGR00996">
    <property type="entry name" value="Mtu_fam_mce"/>
    <property type="match status" value="1"/>
</dbReference>
<accession>A0A9W6L6P5</accession>
<feature type="region of interest" description="Disordered" evidence="1">
    <location>
        <begin position="333"/>
        <end position="399"/>
    </location>
</feature>
<dbReference type="GO" id="GO:0051701">
    <property type="term" value="P:biological process involved in interaction with host"/>
    <property type="evidence" value="ECO:0007669"/>
    <property type="project" value="TreeGrafter"/>
</dbReference>